<evidence type="ECO:0000259" key="8">
    <source>
        <dbReference type="Pfam" id="PF01138"/>
    </source>
</evidence>
<dbReference type="InterPro" id="IPR020568">
    <property type="entry name" value="Ribosomal_Su5_D2-typ_SF"/>
</dbReference>
<dbReference type="GO" id="GO:0003723">
    <property type="term" value="F:RNA binding"/>
    <property type="evidence" value="ECO:0007669"/>
    <property type="project" value="TreeGrafter"/>
</dbReference>
<evidence type="ECO:0000256" key="4">
    <source>
        <dbReference type="ARBA" id="ARBA00022490"/>
    </source>
</evidence>
<dbReference type="GO" id="GO:0071028">
    <property type="term" value="P:nuclear mRNA surveillance"/>
    <property type="evidence" value="ECO:0007669"/>
    <property type="project" value="TreeGrafter"/>
</dbReference>
<name>A0A0C3D471_9AGAM</name>
<protein>
    <recommendedName>
        <fullName evidence="7">Ribosomal RNA-processing protein 41</fullName>
    </recommendedName>
</protein>
<dbReference type="FunFam" id="3.30.230.70:FF:000004">
    <property type="entry name" value="Exosome complex component Rrp41"/>
    <property type="match status" value="1"/>
</dbReference>
<dbReference type="FunCoup" id="A0A0C3D471">
    <property type="interactions" value="392"/>
</dbReference>
<dbReference type="Proteomes" id="UP000053989">
    <property type="component" value="Unassembled WGS sequence"/>
</dbReference>
<dbReference type="CDD" id="cd11370">
    <property type="entry name" value="RNase_PH_RRP41"/>
    <property type="match status" value="1"/>
</dbReference>
<comment type="similarity">
    <text evidence="3">Belongs to the RNase PH family.</text>
</comment>
<dbReference type="InterPro" id="IPR001247">
    <property type="entry name" value="ExoRNase_PH_dom1"/>
</dbReference>
<keyword evidence="4" id="KW-0963">Cytoplasm</keyword>
<feature type="domain" description="Exoribonuclease phosphorolytic" evidence="9">
    <location>
        <begin position="156"/>
        <end position="218"/>
    </location>
</feature>
<dbReference type="InterPro" id="IPR027408">
    <property type="entry name" value="PNPase/RNase_PH_dom_sf"/>
</dbReference>
<dbReference type="Pfam" id="PF03725">
    <property type="entry name" value="RNase_PH_C"/>
    <property type="match status" value="1"/>
</dbReference>
<gene>
    <name evidence="10" type="ORF">SCLCIDRAFT_742711</name>
</gene>
<comment type="subcellular location">
    <subcellularLocation>
        <location evidence="1">Cytoplasm</location>
    </subcellularLocation>
    <subcellularLocation>
        <location evidence="2">Nucleus</location>
        <location evidence="2">Nucleolus</location>
    </subcellularLocation>
</comment>
<sequence>MASRIEILNDDGLRSDGRRQYELRDISIDFSLQGHADASVTFQHGLTQVLVSVLGPHEAKSRSQTIHDRAVINVEVNVAAFSTGERRKRTRGDKRLLELASTIKSTFEPVVQTHLYPRSQVDIFIQVIQQDGGLLSACINGSTLALAAAGIPMFDFLCSVSGGVHSTSPLLDLTTLEENDVPHVTVAVMPRSERVALVTMETRLHVERFEEIFKLAVDAGKILHIEMKAALQKRTRSLVATLGQGSKTNTVKELLDMDE</sequence>
<dbReference type="SUPFAM" id="SSF54211">
    <property type="entry name" value="Ribosomal protein S5 domain 2-like"/>
    <property type="match status" value="1"/>
</dbReference>
<evidence type="ECO:0000256" key="3">
    <source>
        <dbReference type="ARBA" id="ARBA00006678"/>
    </source>
</evidence>
<feature type="domain" description="Exoribonuclease phosphorolytic" evidence="8">
    <location>
        <begin position="22"/>
        <end position="152"/>
    </location>
</feature>
<reference evidence="11" key="2">
    <citation type="submission" date="2015-01" db="EMBL/GenBank/DDBJ databases">
        <title>Evolutionary Origins and Diversification of the Mycorrhizal Mutualists.</title>
        <authorList>
            <consortium name="DOE Joint Genome Institute"/>
            <consortium name="Mycorrhizal Genomics Consortium"/>
            <person name="Kohler A."/>
            <person name="Kuo A."/>
            <person name="Nagy L.G."/>
            <person name="Floudas D."/>
            <person name="Copeland A."/>
            <person name="Barry K.W."/>
            <person name="Cichocki N."/>
            <person name="Veneault-Fourrey C."/>
            <person name="LaButti K."/>
            <person name="Lindquist E.A."/>
            <person name="Lipzen A."/>
            <person name="Lundell T."/>
            <person name="Morin E."/>
            <person name="Murat C."/>
            <person name="Riley R."/>
            <person name="Ohm R."/>
            <person name="Sun H."/>
            <person name="Tunlid A."/>
            <person name="Henrissat B."/>
            <person name="Grigoriev I.V."/>
            <person name="Hibbett D.S."/>
            <person name="Martin F."/>
        </authorList>
    </citation>
    <scope>NUCLEOTIDE SEQUENCE [LARGE SCALE GENOMIC DNA]</scope>
    <source>
        <strain evidence="11">Foug A</strain>
    </source>
</reference>
<dbReference type="STRING" id="1036808.A0A0C3D471"/>
<dbReference type="Gene3D" id="3.30.230.70">
    <property type="entry name" value="GHMP Kinase, N-terminal domain"/>
    <property type="match status" value="1"/>
</dbReference>
<dbReference type="PANTHER" id="PTHR11953">
    <property type="entry name" value="EXOSOME COMPLEX COMPONENT"/>
    <property type="match status" value="1"/>
</dbReference>
<dbReference type="HOGENOM" id="CLU_063514_0_2_1"/>
<dbReference type="PANTHER" id="PTHR11953:SF0">
    <property type="entry name" value="EXOSOME COMPLEX COMPONENT RRP41"/>
    <property type="match status" value="1"/>
</dbReference>
<organism evidence="10 11">
    <name type="scientific">Scleroderma citrinum Foug A</name>
    <dbReference type="NCBI Taxonomy" id="1036808"/>
    <lineage>
        <taxon>Eukaryota</taxon>
        <taxon>Fungi</taxon>
        <taxon>Dikarya</taxon>
        <taxon>Basidiomycota</taxon>
        <taxon>Agaricomycotina</taxon>
        <taxon>Agaricomycetes</taxon>
        <taxon>Agaricomycetidae</taxon>
        <taxon>Boletales</taxon>
        <taxon>Sclerodermatineae</taxon>
        <taxon>Sclerodermataceae</taxon>
        <taxon>Scleroderma</taxon>
    </lineage>
</organism>
<keyword evidence="5" id="KW-0271">Exosome</keyword>
<evidence type="ECO:0000256" key="7">
    <source>
        <dbReference type="ARBA" id="ARBA00077929"/>
    </source>
</evidence>
<dbReference type="InterPro" id="IPR050080">
    <property type="entry name" value="RNase_PH"/>
</dbReference>
<dbReference type="AlphaFoldDB" id="A0A0C3D471"/>
<evidence type="ECO:0000256" key="6">
    <source>
        <dbReference type="ARBA" id="ARBA00063066"/>
    </source>
</evidence>
<evidence type="ECO:0000256" key="1">
    <source>
        <dbReference type="ARBA" id="ARBA00004496"/>
    </source>
</evidence>
<dbReference type="GO" id="GO:0000177">
    <property type="term" value="C:cytoplasmic exosome (RNase complex)"/>
    <property type="evidence" value="ECO:0007669"/>
    <property type="project" value="TreeGrafter"/>
</dbReference>
<dbReference type="EMBL" id="KN822311">
    <property type="protein sequence ID" value="KIM50906.1"/>
    <property type="molecule type" value="Genomic_DNA"/>
</dbReference>
<proteinExistence type="inferred from homology"/>
<evidence type="ECO:0000256" key="5">
    <source>
        <dbReference type="ARBA" id="ARBA00022835"/>
    </source>
</evidence>
<dbReference type="InterPro" id="IPR015847">
    <property type="entry name" value="ExoRNase_PH_dom2"/>
</dbReference>
<dbReference type="InterPro" id="IPR036345">
    <property type="entry name" value="ExoRNase_PH_dom2_sf"/>
</dbReference>
<dbReference type="GO" id="GO:0005730">
    <property type="term" value="C:nucleolus"/>
    <property type="evidence" value="ECO:0007669"/>
    <property type="project" value="UniProtKB-SubCell"/>
</dbReference>
<dbReference type="SUPFAM" id="SSF55666">
    <property type="entry name" value="Ribonuclease PH domain 2-like"/>
    <property type="match status" value="1"/>
</dbReference>
<evidence type="ECO:0000313" key="11">
    <source>
        <dbReference type="Proteomes" id="UP000053989"/>
    </source>
</evidence>
<dbReference type="GO" id="GO:0034475">
    <property type="term" value="P:U4 snRNA 3'-end processing"/>
    <property type="evidence" value="ECO:0007669"/>
    <property type="project" value="TreeGrafter"/>
</dbReference>
<accession>A0A0C3D471</accession>
<evidence type="ECO:0000256" key="2">
    <source>
        <dbReference type="ARBA" id="ARBA00004604"/>
    </source>
</evidence>
<comment type="subunit">
    <text evidence="6">Component of the RNA exosome complex. Specifically part of the catalytically inactive RNA exosome core complex (Exo-9) which may associate with the catalytic subunits RRP6 and DIS3 in cytoplasmic- and nuclear-specific RNA exosome complex forms. Exo-9 is formed by a hexameric base ring of RNase PH domain-containing subunits and a cap ring consisting of CSL4, RRP4 and RRP40.</text>
</comment>
<evidence type="ECO:0000313" key="10">
    <source>
        <dbReference type="EMBL" id="KIM50906.1"/>
    </source>
</evidence>
<reference evidence="10 11" key="1">
    <citation type="submission" date="2014-04" db="EMBL/GenBank/DDBJ databases">
        <authorList>
            <consortium name="DOE Joint Genome Institute"/>
            <person name="Kuo A."/>
            <person name="Kohler A."/>
            <person name="Nagy L.G."/>
            <person name="Floudas D."/>
            <person name="Copeland A."/>
            <person name="Barry K.W."/>
            <person name="Cichocki N."/>
            <person name="Veneault-Fourrey C."/>
            <person name="LaButti K."/>
            <person name="Lindquist E.A."/>
            <person name="Lipzen A."/>
            <person name="Lundell T."/>
            <person name="Morin E."/>
            <person name="Murat C."/>
            <person name="Sun H."/>
            <person name="Tunlid A."/>
            <person name="Henrissat B."/>
            <person name="Grigoriev I.V."/>
            <person name="Hibbett D.S."/>
            <person name="Martin F."/>
            <person name="Nordberg H.P."/>
            <person name="Cantor M.N."/>
            <person name="Hua S.X."/>
        </authorList>
    </citation>
    <scope>NUCLEOTIDE SEQUENCE [LARGE SCALE GENOMIC DNA]</scope>
    <source>
        <strain evidence="10 11">Foug A</strain>
    </source>
</reference>
<dbReference type="Pfam" id="PF01138">
    <property type="entry name" value="RNase_PH"/>
    <property type="match status" value="1"/>
</dbReference>
<keyword evidence="11" id="KW-1185">Reference proteome</keyword>
<dbReference type="GO" id="GO:0000176">
    <property type="term" value="C:nuclear exosome (RNase complex)"/>
    <property type="evidence" value="ECO:0007669"/>
    <property type="project" value="TreeGrafter"/>
</dbReference>
<dbReference type="InParanoid" id="A0A0C3D471"/>
<dbReference type="OrthoDB" id="437922at2759"/>
<dbReference type="GO" id="GO:0071051">
    <property type="term" value="P:poly(A)-dependent snoRNA 3'-end processing"/>
    <property type="evidence" value="ECO:0007669"/>
    <property type="project" value="TreeGrafter"/>
</dbReference>
<dbReference type="GO" id="GO:0016075">
    <property type="term" value="P:rRNA catabolic process"/>
    <property type="evidence" value="ECO:0007669"/>
    <property type="project" value="TreeGrafter"/>
</dbReference>
<evidence type="ECO:0000259" key="9">
    <source>
        <dbReference type="Pfam" id="PF03725"/>
    </source>
</evidence>